<dbReference type="Gene3D" id="1.50.10.100">
    <property type="entry name" value="Chondroitin AC/alginate lyase"/>
    <property type="match status" value="1"/>
</dbReference>
<dbReference type="Gene3D" id="2.70.98.70">
    <property type="match status" value="1"/>
</dbReference>
<dbReference type="Proteomes" id="UP001324380">
    <property type="component" value="Chromosome"/>
</dbReference>
<keyword evidence="2" id="KW-0732">Signal</keyword>
<reference evidence="6 7" key="1">
    <citation type="submission" date="2023-11" db="EMBL/GenBank/DDBJ databases">
        <title>Analysis of the Genomes of Mucilaginibacter gossypii cycad 4 and M. sabulilitoris SNA2: microbes with the potential for plant growth promotion.</title>
        <authorList>
            <person name="Hirsch A.M."/>
            <person name="Humm E."/>
            <person name="Rubbi M."/>
            <person name="Del Vecchio G."/>
            <person name="Ha S.M."/>
            <person name="Pellegrini M."/>
            <person name="Gunsalus R.P."/>
        </authorList>
    </citation>
    <scope>NUCLEOTIDE SEQUENCE [LARGE SCALE GENOMIC DNA]</scope>
    <source>
        <strain evidence="6 7">SNA2</strain>
    </source>
</reference>
<dbReference type="Pfam" id="PF26374">
    <property type="entry name" value="Ulvan_lyaseC"/>
    <property type="match status" value="1"/>
</dbReference>
<name>A0ABZ0TSL4_9SPHI</name>
<feature type="signal peptide" evidence="2">
    <location>
        <begin position="1"/>
        <end position="21"/>
    </location>
</feature>
<evidence type="ECO:0000259" key="3">
    <source>
        <dbReference type="Pfam" id="PF07940"/>
    </source>
</evidence>
<feature type="chain" id="PRO_5047314074" evidence="2">
    <location>
        <begin position="22"/>
        <end position="949"/>
    </location>
</feature>
<dbReference type="InterPro" id="IPR012480">
    <property type="entry name" value="Hepar_II_III_C"/>
</dbReference>
<feature type="domain" description="Endo-acting ulvan lyase 2nd" evidence="5">
    <location>
        <begin position="347"/>
        <end position="445"/>
    </location>
</feature>
<dbReference type="RefSeq" id="WP_321565208.1">
    <property type="nucleotide sequence ID" value="NZ_CP139558.1"/>
</dbReference>
<evidence type="ECO:0000256" key="2">
    <source>
        <dbReference type="SAM" id="SignalP"/>
    </source>
</evidence>
<feature type="domain" description="Heparinase II/III-like C-terminal" evidence="3">
    <location>
        <begin position="498"/>
        <end position="577"/>
    </location>
</feature>
<dbReference type="Pfam" id="PF07940">
    <property type="entry name" value="Hepar_II_III_C"/>
    <property type="match status" value="1"/>
</dbReference>
<accession>A0ABZ0TSL4</accession>
<keyword evidence="7" id="KW-1185">Reference proteome</keyword>
<dbReference type="Pfam" id="PF26377">
    <property type="entry name" value="Ulvan_lyase_2nd"/>
    <property type="match status" value="1"/>
</dbReference>
<dbReference type="InterPro" id="IPR058849">
    <property type="entry name" value="Ulvan_lyase_2nd"/>
</dbReference>
<gene>
    <name evidence="6" type="ORF">SNE25_11290</name>
</gene>
<feature type="domain" description="Endo-acting ulvan lyase C-terminal" evidence="4">
    <location>
        <begin position="791"/>
        <end position="874"/>
    </location>
</feature>
<evidence type="ECO:0000313" key="6">
    <source>
        <dbReference type="EMBL" id="WPU96105.1"/>
    </source>
</evidence>
<proteinExistence type="predicted"/>
<dbReference type="InterPro" id="IPR008929">
    <property type="entry name" value="Chondroitin_lyas"/>
</dbReference>
<evidence type="ECO:0000313" key="7">
    <source>
        <dbReference type="Proteomes" id="UP001324380"/>
    </source>
</evidence>
<protein>
    <submittedName>
        <fullName evidence="6">Heparinase II/III family protein</fullName>
    </submittedName>
</protein>
<organism evidence="6 7">
    <name type="scientific">Mucilaginibacter sabulilitoris</name>
    <dbReference type="NCBI Taxonomy" id="1173583"/>
    <lineage>
        <taxon>Bacteria</taxon>
        <taxon>Pseudomonadati</taxon>
        <taxon>Bacteroidota</taxon>
        <taxon>Sphingobacteriia</taxon>
        <taxon>Sphingobacteriales</taxon>
        <taxon>Sphingobacteriaceae</taxon>
        <taxon>Mucilaginibacter</taxon>
    </lineage>
</organism>
<evidence type="ECO:0000256" key="1">
    <source>
        <dbReference type="ARBA" id="ARBA00004196"/>
    </source>
</evidence>
<dbReference type="InterPro" id="IPR058848">
    <property type="entry name" value="Ulvan_lyase_C"/>
</dbReference>
<comment type="subcellular location">
    <subcellularLocation>
        <location evidence="1">Cell envelope</location>
    </subcellularLocation>
</comment>
<sequence>MNIKTLLLIGTLSFSIIASNAQDIKIPDHIDQMHPRLLTNAKTGKQDLKALINKESWAKSTYDAIEKNTTTYVIRHQTDSAWIVSRLQMYWKEHSTDIYIKNGVYAYATGKAPVPTVRFTGTRDVATAYLTPKLEDVKPYMDEEGKIYLQNKTAPGKPWEWVEQSKTGRIIESINIGILNKARDAAMIYWYTGDEKYGKFAYDIFNTYLTGMYYRNEPVDLNHGHDQTLVGLSAFEVIHEDVLEPLTACYDFLYAYIDKYHNIRKSIYADAFKKWADIIIRNGVPFNNWDLIEARFVSNIALVLDDNKLYKDGHGCQYYLDQILNKTHTRQWALTDLLRKGYDPNTAIWSECPGYSVNVLGDFTGFVNLFDRTLKIDLLPQMPILPKAVLAQAQYLYPNGYSVGFGDTHYGRLPTRGMEDMIRNARLYHKTVQEETYTQMLKTILGIGYEKGRGEVKSAGFNSLFGNPPLKLSENVKPGKVNDYLTATFWSPNVSWFVQRNGVDVKNGLMVSQAGSSGNHAHANGIAMELYGKGVILAPEGGIGGSYFQTDYAEYYSQFPAHNTVVVDGISSYPTMKSNHSLQLKACYPQSGRLDGYFPGVTFSDVYFLEPETNADQNRLMSIIRTSDTSGYYVDIFRSKKKSGGDKYHDYIYHNLGQQVMLTDASNKLLKLKPTDKLTFANQELMGYDYWWDKMSVRSDNDFKARFDLQIPGKPEIIMNMWMKGYPGREIFSVKAPPSRSWRSNEMIPDSIANMPLPTIVVRQDGEAWNRPFAAVYEPANDISGSSVNNITSFQPAGSDSTFVGIQVQSKNGFNDYIISDETDKTTTYRDLKFKGLYAIIRENNGRLDYLFLGNGYKLQKRGYGLEGDNSSCSAAFSIQSGQLFFTSNQKIKLQVPDVYPSNHSVSLKIKIDGITKVIDGNRKTVDGNPEIEFNMPESPITSITITSK</sequence>
<evidence type="ECO:0000259" key="4">
    <source>
        <dbReference type="Pfam" id="PF26374"/>
    </source>
</evidence>
<dbReference type="EMBL" id="CP139558">
    <property type="protein sequence ID" value="WPU96105.1"/>
    <property type="molecule type" value="Genomic_DNA"/>
</dbReference>
<evidence type="ECO:0000259" key="5">
    <source>
        <dbReference type="Pfam" id="PF26377"/>
    </source>
</evidence>
<dbReference type="SUPFAM" id="SSF48230">
    <property type="entry name" value="Chondroitin AC/alginate lyase"/>
    <property type="match status" value="1"/>
</dbReference>